<dbReference type="GO" id="GO:0000213">
    <property type="term" value="F:tRNA-intron lyase activity"/>
    <property type="evidence" value="ECO:0007669"/>
    <property type="project" value="UniProtKB-EC"/>
</dbReference>
<proteinExistence type="inferred from homology"/>
<gene>
    <name evidence="9" type="ORF">VP01_2352g5</name>
</gene>
<dbReference type="InterPro" id="IPR006677">
    <property type="entry name" value="tRNA_intron_Endonuc_cat-like"/>
</dbReference>
<feature type="domain" description="TSEN34 N-terminal" evidence="8">
    <location>
        <begin position="65"/>
        <end position="112"/>
    </location>
</feature>
<dbReference type="PANTHER" id="PTHR13070:SF0">
    <property type="entry name" value="TRNA-SPLICING ENDONUCLEASE SUBUNIT SEN34"/>
    <property type="match status" value="1"/>
</dbReference>
<evidence type="ECO:0000256" key="5">
    <source>
        <dbReference type="ARBA" id="ARBA00034031"/>
    </source>
</evidence>
<dbReference type="Pfam" id="PF01974">
    <property type="entry name" value="tRNA_int_endo"/>
    <property type="match status" value="1"/>
</dbReference>
<comment type="similarity">
    <text evidence="1">Belongs to the tRNA-intron endonuclease family.</text>
</comment>
<dbReference type="Proteomes" id="UP000037035">
    <property type="component" value="Unassembled WGS sequence"/>
</dbReference>
<dbReference type="GO" id="GO:0000379">
    <property type="term" value="P:tRNA-type intron splice site recognition and cleavage"/>
    <property type="evidence" value="ECO:0007669"/>
    <property type="project" value="InterPro"/>
</dbReference>
<protein>
    <recommendedName>
        <fullName evidence="2">tRNA-intron lyase</fullName>
        <ecNumber evidence="2">4.6.1.16</ecNumber>
    </recommendedName>
</protein>
<reference evidence="9 10" key="1">
    <citation type="submission" date="2015-08" db="EMBL/GenBank/DDBJ databases">
        <title>Next Generation Sequencing and Analysis of the Genome of Puccinia sorghi L Schw, the Causal Agent of Maize Common Rust.</title>
        <authorList>
            <person name="Rochi L."/>
            <person name="Burguener G."/>
            <person name="Darino M."/>
            <person name="Turjanski A."/>
            <person name="Kreff E."/>
            <person name="Dieguez M.J."/>
            <person name="Sacco F."/>
        </authorList>
    </citation>
    <scope>NUCLEOTIDE SEQUENCE [LARGE SCALE GENOMIC DNA]</scope>
    <source>
        <strain evidence="9 10">RO10H11247</strain>
    </source>
</reference>
<sequence length="380" mass="42724">METSSATASVLSLRRKPATSPIGEPIPIYVSNGKAYIWAVDRILLNCFKSGPMMSICFVRFRIEVERLRIDYHISGLLTGTLPQLAQQNVFLGLPLQLLPEEVVVLVELGTPRFLSSGIAVLIDDLNSHRPATLEESAEYKIKREQEIEEERRLTVIRDSERRNAAKEVYRTQIEAADQKRRARQQQAHQIDQEFDHTAEIQQGMLPPDSTDDSKTTNDTSKVAYFVPIHLQSQPPTHSPEGPNLFHHLDSAREAGIWTYPNGKYQKARCAVFSALWRQGMFLGIGLKFGCDFLVYPAQPKKHIGEGLISRVLVHSGDSLRFHSHFACTVVQDPQQPIAPLSLVSYGRLATAVKKAHLLACWDERTQSVQFLSLEWAGMG</sequence>
<feature type="active site" evidence="6">
    <location>
        <position position="355"/>
    </location>
</feature>
<dbReference type="Pfam" id="PF26577">
    <property type="entry name" value="TSEN34_N"/>
    <property type="match status" value="1"/>
</dbReference>
<feature type="active site" evidence="6">
    <location>
        <position position="296"/>
    </location>
</feature>
<dbReference type="InterPro" id="IPR036167">
    <property type="entry name" value="tRNA_intron_Endo_cat-like_sf"/>
</dbReference>
<dbReference type="EC" id="4.6.1.16" evidence="2"/>
<name>A0A0L6V7Z3_9BASI</name>
<evidence type="ECO:0000256" key="1">
    <source>
        <dbReference type="ARBA" id="ARBA00008078"/>
    </source>
</evidence>
<evidence type="ECO:0000259" key="8">
    <source>
        <dbReference type="Pfam" id="PF26577"/>
    </source>
</evidence>
<dbReference type="OrthoDB" id="48041at2759"/>
<dbReference type="GO" id="GO:0003676">
    <property type="term" value="F:nucleic acid binding"/>
    <property type="evidence" value="ECO:0007669"/>
    <property type="project" value="InterPro"/>
</dbReference>
<evidence type="ECO:0000256" key="6">
    <source>
        <dbReference type="PIRSR" id="PIRSR017250-50"/>
    </source>
</evidence>
<dbReference type="EMBL" id="LAVV01007228">
    <property type="protein sequence ID" value="KNZ56657.1"/>
    <property type="molecule type" value="Genomic_DNA"/>
</dbReference>
<organism evidence="9 10">
    <name type="scientific">Puccinia sorghi</name>
    <dbReference type="NCBI Taxonomy" id="27349"/>
    <lineage>
        <taxon>Eukaryota</taxon>
        <taxon>Fungi</taxon>
        <taxon>Dikarya</taxon>
        <taxon>Basidiomycota</taxon>
        <taxon>Pucciniomycotina</taxon>
        <taxon>Pucciniomycetes</taxon>
        <taxon>Pucciniales</taxon>
        <taxon>Pucciniaceae</taxon>
        <taxon>Puccinia</taxon>
    </lineage>
</organism>
<dbReference type="AlphaFoldDB" id="A0A0L6V7Z3"/>
<dbReference type="Gene3D" id="3.40.1350.10">
    <property type="match status" value="1"/>
</dbReference>
<keyword evidence="4" id="KW-0456">Lyase</keyword>
<dbReference type="CDD" id="cd22363">
    <property type="entry name" value="tRNA-intron_lyase_C"/>
    <property type="match status" value="1"/>
</dbReference>
<dbReference type="PANTHER" id="PTHR13070">
    <property type="entry name" value="TRNA-SPLICING ENDONUCLEASE SUBUNIT SEN34-RELATED"/>
    <property type="match status" value="1"/>
</dbReference>
<dbReference type="SUPFAM" id="SSF53032">
    <property type="entry name" value="tRNA-intron endonuclease catalytic domain-like"/>
    <property type="match status" value="1"/>
</dbReference>
<dbReference type="InterPro" id="IPR059049">
    <property type="entry name" value="TSEN34_N"/>
</dbReference>
<feature type="active site" evidence="6">
    <location>
        <position position="323"/>
    </location>
</feature>
<evidence type="ECO:0000256" key="3">
    <source>
        <dbReference type="ARBA" id="ARBA00022694"/>
    </source>
</evidence>
<evidence type="ECO:0000313" key="10">
    <source>
        <dbReference type="Proteomes" id="UP000037035"/>
    </source>
</evidence>
<keyword evidence="3" id="KW-0819">tRNA processing</keyword>
<comment type="caution">
    <text evidence="9">The sequence shown here is derived from an EMBL/GenBank/DDBJ whole genome shotgun (WGS) entry which is preliminary data.</text>
</comment>
<comment type="catalytic activity">
    <reaction evidence="5">
        <text>pretRNA = a 3'-half-tRNA molecule with a 5'-OH end + a 5'-half-tRNA molecule with a 2',3'-cyclic phosphate end + an intron with a 2',3'-cyclic phosphate and a 5'-hydroxyl terminus.</text>
        <dbReference type="EC" id="4.6.1.16"/>
    </reaction>
</comment>
<feature type="domain" description="tRNA intron endonuclease catalytic" evidence="7">
    <location>
        <begin position="268"/>
        <end position="366"/>
    </location>
</feature>
<evidence type="ECO:0000256" key="4">
    <source>
        <dbReference type="ARBA" id="ARBA00023239"/>
    </source>
</evidence>
<dbReference type="VEuPathDB" id="FungiDB:VP01_2352g5"/>
<evidence type="ECO:0000313" key="9">
    <source>
        <dbReference type="EMBL" id="KNZ56657.1"/>
    </source>
</evidence>
<dbReference type="PIRSF" id="PIRSF017250">
    <property type="entry name" value="tRNA_splic_SEN34"/>
    <property type="match status" value="1"/>
</dbReference>
<dbReference type="STRING" id="27349.A0A0L6V7Z3"/>
<evidence type="ECO:0000259" key="7">
    <source>
        <dbReference type="Pfam" id="PF01974"/>
    </source>
</evidence>
<keyword evidence="10" id="KW-1185">Reference proteome</keyword>
<evidence type="ECO:0000256" key="2">
    <source>
        <dbReference type="ARBA" id="ARBA00012573"/>
    </source>
</evidence>
<dbReference type="InterPro" id="IPR011856">
    <property type="entry name" value="tRNA_endonuc-like_dom_sf"/>
</dbReference>
<dbReference type="InterPro" id="IPR016690">
    <property type="entry name" value="TSEN34"/>
</dbReference>
<accession>A0A0L6V7Z3</accession>
<dbReference type="GO" id="GO:0000214">
    <property type="term" value="C:tRNA-intron endonuclease complex"/>
    <property type="evidence" value="ECO:0007669"/>
    <property type="project" value="InterPro"/>
</dbReference>